<evidence type="ECO:0000256" key="2">
    <source>
        <dbReference type="ARBA" id="ARBA00022525"/>
    </source>
</evidence>
<dbReference type="PROSITE" id="PS00484">
    <property type="entry name" value="THYROGLOBULIN_1_1"/>
    <property type="match status" value="2"/>
</dbReference>
<dbReference type="InterPro" id="IPR000716">
    <property type="entry name" value="Thyroglobulin_1"/>
</dbReference>
<reference evidence="8" key="2">
    <citation type="submission" date="2025-09" db="UniProtKB">
        <authorList>
            <consortium name="Ensembl"/>
        </authorList>
    </citation>
    <scope>IDENTIFICATION</scope>
</reference>
<dbReference type="SUPFAM" id="SSF57610">
    <property type="entry name" value="Thyroglobulin type-1 domain"/>
    <property type="match status" value="2"/>
</dbReference>
<dbReference type="GO" id="GO:0005615">
    <property type="term" value="C:extracellular space"/>
    <property type="evidence" value="ECO:0007669"/>
    <property type="project" value="TreeGrafter"/>
</dbReference>
<name>A0A3Q3J0V8_MONAL</name>
<comment type="caution">
    <text evidence="5">Lacks conserved residue(s) required for the propagation of feature annotation.</text>
</comment>
<organism evidence="8 9">
    <name type="scientific">Monopterus albus</name>
    <name type="common">Swamp eel</name>
    <dbReference type="NCBI Taxonomy" id="43700"/>
    <lineage>
        <taxon>Eukaryota</taxon>
        <taxon>Metazoa</taxon>
        <taxon>Chordata</taxon>
        <taxon>Craniata</taxon>
        <taxon>Vertebrata</taxon>
        <taxon>Euteleostomi</taxon>
        <taxon>Actinopterygii</taxon>
        <taxon>Neopterygii</taxon>
        <taxon>Teleostei</taxon>
        <taxon>Neoteleostei</taxon>
        <taxon>Acanthomorphata</taxon>
        <taxon>Anabantaria</taxon>
        <taxon>Synbranchiformes</taxon>
        <taxon>Synbranchidae</taxon>
        <taxon>Monopterus</taxon>
    </lineage>
</organism>
<accession>A0A3Q3J0V8</accession>
<dbReference type="PROSITE" id="PS51162">
    <property type="entry name" value="THYROGLOBULIN_1_2"/>
    <property type="match status" value="2"/>
</dbReference>
<dbReference type="Proteomes" id="UP000261600">
    <property type="component" value="Unplaced"/>
</dbReference>
<feature type="disulfide bond" evidence="5">
    <location>
        <begin position="62"/>
        <end position="82"/>
    </location>
</feature>
<dbReference type="InterPro" id="IPR051950">
    <property type="entry name" value="Dev_reg/Prot_inhib"/>
</dbReference>
<evidence type="ECO:0000313" key="9">
    <source>
        <dbReference type="Proteomes" id="UP000261600"/>
    </source>
</evidence>
<dbReference type="GO" id="GO:0007160">
    <property type="term" value="P:cell-matrix adhesion"/>
    <property type="evidence" value="ECO:0007669"/>
    <property type="project" value="TreeGrafter"/>
</dbReference>
<evidence type="ECO:0000256" key="5">
    <source>
        <dbReference type="PROSITE-ProRule" id="PRU00500"/>
    </source>
</evidence>
<feature type="signal peptide" evidence="6">
    <location>
        <begin position="1"/>
        <end position="30"/>
    </location>
</feature>
<dbReference type="Pfam" id="PF00086">
    <property type="entry name" value="Thyroglobulin_1"/>
    <property type="match status" value="2"/>
</dbReference>
<feature type="domain" description="Thyroglobulin type-1" evidence="7">
    <location>
        <begin position="25"/>
        <end position="82"/>
    </location>
</feature>
<feature type="domain" description="Thyroglobulin type-1" evidence="7">
    <location>
        <begin position="83"/>
        <end position="153"/>
    </location>
</feature>
<evidence type="ECO:0000256" key="6">
    <source>
        <dbReference type="SAM" id="SignalP"/>
    </source>
</evidence>
<protein>
    <recommendedName>
        <fullName evidence="7">Thyroglobulin type-1 domain-containing protein</fullName>
    </recommendedName>
</protein>
<dbReference type="PANTHER" id="PTHR12352">
    <property type="entry name" value="SECRETED MODULAR CALCIUM-BINDING PROTEIN"/>
    <property type="match status" value="1"/>
</dbReference>
<keyword evidence="4 5" id="KW-1015">Disulfide bond</keyword>
<evidence type="ECO:0000313" key="8">
    <source>
        <dbReference type="Ensembl" id="ENSMALP00000006737.1"/>
    </source>
</evidence>
<evidence type="ECO:0000259" key="7">
    <source>
        <dbReference type="PROSITE" id="PS51162"/>
    </source>
</evidence>
<evidence type="ECO:0000256" key="3">
    <source>
        <dbReference type="ARBA" id="ARBA00022737"/>
    </source>
</evidence>
<proteinExistence type="predicted"/>
<dbReference type="SMART" id="SM00211">
    <property type="entry name" value="TY"/>
    <property type="match status" value="2"/>
</dbReference>
<keyword evidence="6" id="KW-0732">Signal</keyword>
<sequence>LCILSRIFNTFVSPLCCFQVLIPLLRSCSSEDKDDAAAIFVPSCTSSGGFQEVQCQSGECWCVNPHGQEVSGSRAVGRRPRCPSHCERERAMALKVKSNMAAGAEIHIPACSEDGDFLPLQCVGSRCFCVDAEGNTMTVGPVGGAITCVSAVC</sequence>
<dbReference type="AlphaFoldDB" id="A0A3Q3J0V8"/>
<evidence type="ECO:0000256" key="1">
    <source>
        <dbReference type="ARBA" id="ARBA00004613"/>
    </source>
</evidence>
<dbReference type="CDD" id="cd00191">
    <property type="entry name" value="TY"/>
    <property type="match status" value="2"/>
</dbReference>
<comment type="subcellular location">
    <subcellularLocation>
        <location evidence="1">Secreted</location>
    </subcellularLocation>
</comment>
<evidence type="ECO:0000256" key="4">
    <source>
        <dbReference type="ARBA" id="ARBA00023157"/>
    </source>
</evidence>
<keyword evidence="3" id="KW-0677">Repeat</keyword>
<keyword evidence="9" id="KW-1185">Reference proteome</keyword>
<dbReference type="InterPro" id="IPR036857">
    <property type="entry name" value="Thyroglobulin_1_sf"/>
</dbReference>
<keyword evidence="2" id="KW-0964">Secreted</keyword>
<dbReference type="Ensembl" id="ENSMALT00000006880.1">
    <property type="protein sequence ID" value="ENSMALP00000006737.1"/>
    <property type="gene ID" value="ENSMALG00000004812.1"/>
</dbReference>
<dbReference type="GO" id="GO:0005604">
    <property type="term" value="C:basement membrane"/>
    <property type="evidence" value="ECO:0007669"/>
    <property type="project" value="TreeGrafter"/>
</dbReference>
<reference evidence="8" key="1">
    <citation type="submission" date="2025-08" db="UniProtKB">
        <authorList>
            <consortium name="Ensembl"/>
        </authorList>
    </citation>
    <scope>IDENTIFICATION</scope>
</reference>
<dbReference type="Gene3D" id="4.10.800.10">
    <property type="entry name" value="Thyroglobulin type-1"/>
    <property type="match status" value="2"/>
</dbReference>
<dbReference type="PANTHER" id="PTHR12352:SF3">
    <property type="entry name" value="NIDOGEN-2"/>
    <property type="match status" value="1"/>
</dbReference>
<dbReference type="STRING" id="43700.ENSMALP00000006737"/>
<feature type="chain" id="PRO_5018654704" description="Thyroglobulin type-1 domain-containing protein" evidence="6">
    <location>
        <begin position="31"/>
        <end position="153"/>
    </location>
</feature>